<dbReference type="AlphaFoldDB" id="A0A4U0XQN7"/>
<gene>
    <name evidence="2" type="ORF">B0A49_02973</name>
</gene>
<sequence>MATQTVHTNGIYHGLPTFDSSLKDLSAVITGANGISGQHMLRVLAQAPERWTKIYCLSRRPPAIPGGLPANAVHIPLDFLKSPEEIGEVLKKEGVKADYVFFFSYIQVEPKDGAGLWSNAEDMCIVNTKLLSNFLEALPIASIKPKRIMLQTGAKNYGLHLGPTTVPQEESDPRVMLEPNFYYPQEDYLWSYCKKHSIGWNVARPSFILGAVPDAAMNVCFPLAVYASVQKHLGKPIEYPSDLTAWEMTQVQSSAMLNGYLEEWAVLTDKAKDQAFNACDSSAFSWGKFWPKMAGWYGIGYERPSLKQDDYKPVELPREAPRGFGPRGTLRFRFTLTEWAKQPEVAQAWKELAEKHGLVNKELRDVDRIFSFTDAALSWCYPINFSMDKARKLGWHGFVDSSECILEVFKDFEKLKMIPPVPMVDVKFS</sequence>
<organism evidence="2 3">
    <name type="scientific">Cryomyces minteri</name>
    <dbReference type="NCBI Taxonomy" id="331657"/>
    <lineage>
        <taxon>Eukaryota</taxon>
        <taxon>Fungi</taxon>
        <taxon>Dikarya</taxon>
        <taxon>Ascomycota</taxon>
        <taxon>Pezizomycotina</taxon>
        <taxon>Dothideomycetes</taxon>
        <taxon>Dothideomycetes incertae sedis</taxon>
        <taxon>Cryomyces</taxon>
    </lineage>
</organism>
<dbReference type="Gene3D" id="3.40.50.720">
    <property type="entry name" value="NAD(P)-binding Rossmann-like Domain"/>
    <property type="match status" value="1"/>
</dbReference>
<feature type="domain" description="PRISE-like Rossmann-fold" evidence="1">
    <location>
        <begin position="122"/>
        <end position="315"/>
    </location>
</feature>
<dbReference type="OrthoDB" id="1731983at2759"/>
<evidence type="ECO:0000313" key="2">
    <source>
        <dbReference type="EMBL" id="TKA78736.1"/>
    </source>
</evidence>
<dbReference type="SUPFAM" id="SSF51735">
    <property type="entry name" value="NAD(P)-binding Rossmann-fold domains"/>
    <property type="match status" value="1"/>
</dbReference>
<proteinExistence type="predicted"/>
<dbReference type="Pfam" id="PF22917">
    <property type="entry name" value="PRISE"/>
    <property type="match status" value="1"/>
</dbReference>
<name>A0A4U0XQN7_9PEZI</name>
<dbReference type="PANTHER" id="PTHR32487:SF29">
    <property type="entry name" value="NAD-DEPENDENT EPIMERASE_DEHYDRATASE DOMAIN-CONTAINING PROTEIN"/>
    <property type="match status" value="1"/>
</dbReference>
<evidence type="ECO:0000313" key="3">
    <source>
        <dbReference type="Proteomes" id="UP000308768"/>
    </source>
</evidence>
<dbReference type="Proteomes" id="UP000308768">
    <property type="component" value="Unassembled WGS sequence"/>
</dbReference>
<dbReference type="STRING" id="331657.A0A4U0XQN7"/>
<evidence type="ECO:0000259" key="1">
    <source>
        <dbReference type="Pfam" id="PF22917"/>
    </source>
</evidence>
<keyword evidence="3" id="KW-1185">Reference proteome</keyword>
<reference evidence="2 3" key="1">
    <citation type="submission" date="2017-03" db="EMBL/GenBank/DDBJ databases">
        <title>Genomes of endolithic fungi from Antarctica.</title>
        <authorList>
            <person name="Coleine C."/>
            <person name="Masonjones S."/>
            <person name="Stajich J.E."/>
        </authorList>
    </citation>
    <scope>NUCLEOTIDE SEQUENCE [LARGE SCALE GENOMIC DNA]</scope>
    <source>
        <strain evidence="2 3">CCFEE 5187</strain>
    </source>
</reference>
<accession>A0A4U0XQN7</accession>
<dbReference type="CDD" id="cd08948">
    <property type="entry name" value="5beta-POR_like_SDR_a"/>
    <property type="match status" value="1"/>
</dbReference>
<dbReference type="PANTHER" id="PTHR32487">
    <property type="entry name" value="3-OXO-DELTA(4,5)-STEROID 5-BETA-REDUCTASE"/>
    <property type="match status" value="1"/>
</dbReference>
<comment type="caution">
    <text evidence="2">The sequence shown here is derived from an EMBL/GenBank/DDBJ whole genome shotgun (WGS) entry which is preliminary data.</text>
</comment>
<dbReference type="InterPro" id="IPR036291">
    <property type="entry name" value="NAD(P)-bd_dom_sf"/>
</dbReference>
<protein>
    <recommendedName>
        <fullName evidence="1">PRISE-like Rossmann-fold domain-containing protein</fullName>
    </recommendedName>
</protein>
<dbReference type="InterPro" id="IPR055222">
    <property type="entry name" value="PRISE-like_Rossmann-fold"/>
</dbReference>
<dbReference type="EMBL" id="NAJN01000129">
    <property type="protein sequence ID" value="TKA78736.1"/>
    <property type="molecule type" value="Genomic_DNA"/>
</dbReference>